<dbReference type="RefSeq" id="WP_204158537.1">
    <property type="nucleotide sequence ID" value="NZ_JACSOD020000217.1"/>
</dbReference>
<evidence type="ECO:0008006" key="3">
    <source>
        <dbReference type="Google" id="ProtNLM"/>
    </source>
</evidence>
<evidence type="ECO:0000313" key="2">
    <source>
        <dbReference type="Proteomes" id="UP000759529"/>
    </source>
</evidence>
<evidence type="ECO:0000313" key="1">
    <source>
        <dbReference type="EMBL" id="MBM6497850.1"/>
    </source>
</evidence>
<keyword evidence="2" id="KW-1185">Reference proteome</keyword>
<accession>A0ABS2CSD8</accession>
<protein>
    <recommendedName>
        <fullName evidence="3">Ig-like domain-containing protein</fullName>
    </recommendedName>
</protein>
<dbReference type="Proteomes" id="UP000759529">
    <property type="component" value="Unassembled WGS sequence"/>
</dbReference>
<comment type="caution">
    <text evidence="1">The sequence shown here is derived from an EMBL/GenBank/DDBJ whole genome shotgun (WGS) entry which is preliminary data.</text>
</comment>
<organism evidence="1 2">
    <name type="scientific">Flavobacterium macrobrachii</name>
    <dbReference type="NCBI Taxonomy" id="591204"/>
    <lineage>
        <taxon>Bacteria</taxon>
        <taxon>Pseudomonadati</taxon>
        <taxon>Bacteroidota</taxon>
        <taxon>Flavobacteriia</taxon>
        <taxon>Flavobacteriales</taxon>
        <taxon>Flavobacteriaceae</taxon>
        <taxon>Flavobacterium</taxon>
    </lineage>
</organism>
<feature type="non-terminal residue" evidence="1">
    <location>
        <position position="106"/>
    </location>
</feature>
<gene>
    <name evidence="1" type="ORF">H9X54_000775</name>
</gene>
<reference evidence="1 2" key="1">
    <citation type="submission" date="2021-02" db="EMBL/GenBank/DDBJ databases">
        <authorList>
            <person name="Jung H.S."/>
            <person name="Chun B.H."/>
            <person name="Jeon C.O."/>
        </authorList>
    </citation>
    <scope>NUCLEOTIDE SEQUENCE [LARGE SCALE GENOMIC DNA]</scope>
    <source>
        <strain evidence="1 2">LMG 25203</strain>
    </source>
</reference>
<name>A0ABS2CSD8_9FLAO</name>
<sequence length="106" mass="11037">VNPLPLTAVPLPIFQCSNGAVTTATFDLTVNESVTTAGATGMIVSYYNTLVDAQTPSSVIPTPLAYLGSDNETVYVRVEDSATGCYSVTTQLLRVTQGPVAITPTP</sequence>
<proteinExistence type="predicted"/>
<dbReference type="EMBL" id="JACSOD020000217">
    <property type="protein sequence ID" value="MBM6497850.1"/>
    <property type="molecule type" value="Genomic_DNA"/>
</dbReference>
<feature type="non-terminal residue" evidence="1">
    <location>
        <position position="1"/>
    </location>
</feature>